<gene>
    <name evidence="7" type="ORF">QR680_019096</name>
</gene>
<comment type="caution">
    <text evidence="7">The sequence shown here is derived from an EMBL/GenBank/DDBJ whole genome shotgun (WGS) entry which is preliminary data.</text>
</comment>
<dbReference type="Proteomes" id="UP001175271">
    <property type="component" value="Unassembled WGS sequence"/>
</dbReference>
<keyword evidence="8" id="KW-1185">Reference proteome</keyword>
<comment type="similarity">
    <text evidence="2">Belongs to the Mediator complex subunit 27 family.</text>
</comment>
<evidence type="ECO:0000313" key="8">
    <source>
        <dbReference type="Proteomes" id="UP001175271"/>
    </source>
</evidence>
<evidence type="ECO:0000256" key="5">
    <source>
        <dbReference type="ARBA" id="ARBA00023242"/>
    </source>
</evidence>
<protein>
    <submittedName>
        <fullName evidence="7">Uncharacterized protein</fullName>
    </submittedName>
</protein>
<keyword evidence="5" id="KW-0539">Nucleus</keyword>
<dbReference type="AlphaFoldDB" id="A0AA39LRT7"/>
<accession>A0AA39LRT7</accession>
<evidence type="ECO:0000256" key="2">
    <source>
        <dbReference type="ARBA" id="ARBA00008048"/>
    </source>
</evidence>
<feature type="compositionally biased region" description="Pro residues" evidence="6">
    <location>
        <begin position="9"/>
        <end position="22"/>
    </location>
</feature>
<dbReference type="EMBL" id="JAUCMV010000004">
    <property type="protein sequence ID" value="KAK0407238.1"/>
    <property type="molecule type" value="Genomic_DNA"/>
</dbReference>
<organism evidence="7 8">
    <name type="scientific">Steinernema hermaphroditum</name>
    <dbReference type="NCBI Taxonomy" id="289476"/>
    <lineage>
        <taxon>Eukaryota</taxon>
        <taxon>Metazoa</taxon>
        <taxon>Ecdysozoa</taxon>
        <taxon>Nematoda</taxon>
        <taxon>Chromadorea</taxon>
        <taxon>Rhabditida</taxon>
        <taxon>Tylenchina</taxon>
        <taxon>Panagrolaimomorpha</taxon>
        <taxon>Strongyloidoidea</taxon>
        <taxon>Steinernematidae</taxon>
        <taxon>Steinernema</taxon>
    </lineage>
</organism>
<dbReference type="GO" id="GO:0016592">
    <property type="term" value="C:mediator complex"/>
    <property type="evidence" value="ECO:0007669"/>
    <property type="project" value="InterPro"/>
</dbReference>
<evidence type="ECO:0000256" key="1">
    <source>
        <dbReference type="ARBA" id="ARBA00004123"/>
    </source>
</evidence>
<evidence type="ECO:0000256" key="6">
    <source>
        <dbReference type="SAM" id="MobiDB-lite"/>
    </source>
</evidence>
<comment type="subcellular location">
    <subcellularLocation>
        <location evidence="1">Nucleus</location>
    </subcellularLocation>
</comment>
<evidence type="ECO:0000256" key="3">
    <source>
        <dbReference type="ARBA" id="ARBA00023015"/>
    </source>
</evidence>
<feature type="region of interest" description="Disordered" evidence="6">
    <location>
        <begin position="1"/>
        <end position="30"/>
    </location>
</feature>
<keyword evidence="4" id="KW-0804">Transcription</keyword>
<proteinExistence type="inferred from homology"/>
<dbReference type="InterPro" id="IPR021627">
    <property type="entry name" value="Mediator_Med27"/>
</dbReference>
<reference evidence="7" key="1">
    <citation type="submission" date="2023-06" db="EMBL/GenBank/DDBJ databases">
        <title>Genomic analysis of the entomopathogenic nematode Steinernema hermaphroditum.</title>
        <authorList>
            <person name="Schwarz E.M."/>
            <person name="Heppert J.K."/>
            <person name="Baniya A."/>
            <person name="Schwartz H.T."/>
            <person name="Tan C.-H."/>
            <person name="Antoshechkin I."/>
            <person name="Sternberg P.W."/>
            <person name="Goodrich-Blair H."/>
            <person name="Dillman A.R."/>
        </authorList>
    </citation>
    <scope>NUCLEOTIDE SEQUENCE</scope>
    <source>
        <strain evidence="7">PS9179</strain>
        <tissue evidence="7">Whole animal</tissue>
    </source>
</reference>
<keyword evidence="3" id="KW-0805">Transcription regulation</keyword>
<dbReference type="Pfam" id="PF11571">
    <property type="entry name" value="Med27"/>
    <property type="match status" value="1"/>
</dbReference>
<evidence type="ECO:0000313" key="7">
    <source>
        <dbReference type="EMBL" id="KAK0407238.1"/>
    </source>
</evidence>
<name>A0AA39LRT7_9BILA</name>
<sequence length="399" mass="45595">MQQPAYPGMAPPQPHHPPPGGPIGPGMPGMPGMHMNPAAMNMNMMNAAAMMRPGVMQVPGITEQEKTLNHQVDLCMDHIRLLRMEIEKFLRFFWKGIPSGEGEQTVKFAEHVIASVRHIGSQYDALEVKAAALPSNTPHSHVYDTMNRVAQESSTDIQTAEFFESLMAVGMNKETYTQTYHFMYEFLRMSNSRPPKSSFFPERTMNHCQADKHRNFIHMFKLAAQDARKRGWNVRQTENCPILTVFELNFYGSFDIASVDLKTRPVLLKMALLVNSGQFEFIQFIAPREDWTYVGSYKYRDEQGNVIRGKQIDPFYGSRFLVYQRMAVTGNIQIIHSFNGQFAVEPKPITFNKMLVTFTNFNDVFTSKCRICNKILKNFMPPLPLMHGMKGFCHETCTP</sequence>
<evidence type="ECO:0000256" key="4">
    <source>
        <dbReference type="ARBA" id="ARBA00023163"/>
    </source>
</evidence>